<evidence type="ECO:0000256" key="1">
    <source>
        <dbReference type="ARBA" id="ARBA00007831"/>
    </source>
</evidence>
<reference evidence="5 7" key="1">
    <citation type="submission" date="2024-02" db="EMBL/GenBank/DDBJ databases">
        <authorList>
            <person name="Daric V."/>
            <person name="Darras S."/>
        </authorList>
    </citation>
    <scope>NUCLEOTIDE SEQUENCE [LARGE SCALE GENOMIC DNA]</scope>
</reference>
<evidence type="ECO:0000256" key="3">
    <source>
        <dbReference type="ARBA" id="ARBA00023216"/>
    </source>
</evidence>
<dbReference type="PROSITE" id="PS00223">
    <property type="entry name" value="ANNEXIN_1"/>
    <property type="match status" value="2"/>
</dbReference>
<dbReference type="PROSITE" id="PS51897">
    <property type="entry name" value="ANNEXIN_2"/>
    <property type="match status" value="4"/>
</dbReference>
<name>A0ABP0F9W3_CLALP</name>
<proteinExistence type="inferred from homology"/>
<dbReference type="PANTHER" id="PTHR10502:SF102">
    <property type="entry name" value="ANNEXIN B11"/>
    <property type="match status" value="1"/>
</dbReference>
<dbReference type="EMBL" id="CAWYQH010000013">
    <property type="protein sequence ID" value="CAK8675003.1"/>
    <property type="molecule type" value="Genomic_DNA"/>
</dbReference>
<accession>A0ABP0F9W3</accession>
<dbReference type="EMBL" id="CAWYQH010000013">
    <property type="protein sequence ID" value="CAK8674868.1"/>
    <property type="molecule type" value="Genomic_DNA"/>
</dbReference>
<dbReference type="InterPro" id="IPR037104">
    <property type="entry name" value="Annexin_sf"/>
</dbReference>
<dbReference type="Gene3D" id="1.10.220.10">
    <property type="entry name" value="Annexin"/>
    <property type="match status" value="4"/>
</dbReference>
<evidence type="ECO:0000313" key="6">
    <source>
        <dbReference type="EMBL" id="CAK8675003.1"/>
    </source>
</evidence>
<dbReference type="Pfam" id="PF00191">
    <property type="entry name" value="Annexin"/>
    <property type="match status" value="4"/>
</dbReference>
<dbReference type="SMART" id="SM00335">
    <property type="entry name" value="ANX"/>
    <property type="match status" value="4"/>
</dbReference>
<comment type="similarity">
    <text evidence="1 4">Belongs to the annexin family.</text>
</comment>
<keyword evidence="7" id="KW-1185">Reference proteome</keyword>
<gene>
    <name evidence="5" type="ORF">CVLEPA_LOCUS4523</name>
    <name evidence="6" type="ORF">CVLEPA_LOCUS4641</name>
</gene>
<dbReference type="SUPFAM" id="SSF47874">
    <property type="entry name" value="Annexin"/>
    <property type="match status" value="1"/>
</dbReference>
<comment type="domain">
    <text evidence="4">A pair of annexin repeats may form one binding site for calcium and phospholipid.</text>
</comment>
<dbReference type="Proteomes" id="UP001642483">
    <property type="component" value="Unassembled WGS sequence"/>
</dbReference>
<keyword evidence="4" id="KW-0106">Calcium</keyword>
<dbReference type="InterPro" id="IPR018252">
    <property type="entry name" value="Annexin_repeat_CS"/>
</dbReference>
<comment type="caution">
    <text evidence="5">The sequence shown here is derived from an EMBL/GenBank/DDBJ whole genome shotgun (WGS) entry which is preliminary data.</text>
</comment>
<evidence type="ECO:0000313" key="5">
    <source>
        <dbReference type="EMBL" id="CAK8674868.1"/>
    </source>
</evidence>
<organism evidence="5 7">
    <name type="scientific">Clavelina lepadiformis</name>
    <name type="common">Light-bulb sea squirt</name>
    <name type="synonym">Ascidia lepadiformis</name>
    <dbReference type="NCBI Taxonomy" id="159417"/>
    <lineage>
        <taxon>Eukaryota</taxon>
        <taxon>Metazoa</taxon>
        <taxon>Chordata</taxon>
        <taxon>Tunicata</taxon>
        <taxon>Ascidiacea</taxon>
        <taxon>Aplousobranchia</taxon>
        <taxon>Clavelinidae</taxon>
        <taxon>Clavelina</taxon>
    </lineage>
</organism>
<evidence type="ECO:0000313" key="7">
    <source>
        <dbReference type="Proteomes" id="UP001642483"/>
    </source>
</evidence>
<sequence length="329" mass="36382">MAKDIAKAMAEVSLDHCHGTVKDHSDFHAQGDAEVLRKAMKGLGTNEKVIIDIASTRSNKQRQEIKVAYKQAFGRDLMSDLKSELGGNFRDLTLALFTLPAVYDARCLHDAMKGAGTTESTLVEILASRSNEQVNKIKEVYKKEYKKELEKALTSETSGDFKKLLVSLCNAARDESTSVSDSQAVADAEALYKAGEKKLGTDEATFNRILCMRSFAQLRATFREYNKIAKKDIAQSIKSEFSGEAEDGLIAVTDIARCAPAYFANRLYHAMKGMGTKDSTLIRVVTTRAEIDMAEIKQIFPALHKSTLEKFIEGDTSGDYKKLLLALIK</sequence>
<evidence type="ECO:0000256" key="2">
    <source>
        <dbReference type="ARBA" id="ARBA00022737"/>
    </source>
</evidence>
<dbReference type="InterPro" id="IPR001464">
    <property type="entry name" value="Annexin"/>
</dbReference>
<keyword evidence="3 4" id="KW-0041">Annexin</keyword>
<keyword evidence="4" id="KW-0111">Calcium/phospholipid-binding</keyword>
<dbReference type="PRINTS" id="PR00196">
    <property type="entry name" value="ANNEXIN"/>
</dbReference>
<protein>
    <recommendedName>
        <fullName evidence="4">Annexin</fullName>
    </recommendedName>
</protein>
<dbReference type="InterPro" id="IPR018502">
    <property type="entry name" value="Annexin_repeat"/>
</dbReference>
<dbReference type="PANTHER" id="PTHR10502">
    <property type="entry name" value="ANNEXIN"/>
    <property type="match status" value="1"/>
</dbReference>
<evidence type="ECO:0000256" key="4">
    <source>
        <dbReference type="RuleBase" id="RU003540"/>
    </source>
</evidence>
<keyword evidence="2 4" id="KW-0677">Repeat</keyword>